<dbReference type="RefSeq" id="WP_054663522.1">
    <property type="nucleotide sequence ID" value="NZ_AYZJ01000014.1"/>
</dbReference>
<comment type="caution">
    <text evidence="2">The sequence shown here is derived from an EMBL/GenBank/DDBJ whole genome shotgun (WGS) entry which is preliminary data.</text>
</comment>
<reference evidence="2 3" key="1">
    <citation type="journal article" date="2015" name="Genome Announc.">
        <title>Expanding the biotechnology potential of lactobacilli through comparative genomics of 213 strains and associated genera.</title>
        <authorList>
            <person name="Sun Z."/>
            <person name="Harris H.M."/>
            <person name="McCann A."/>
            <person name="Guo C."/>
            <person name="Argimon S."/>
            <person name="Zhang W."/>
            <person name="Yang X."/>
            <person name="Jeffery I.B."/>
            <person name="Cooney J.C."/>
            <person name="Kagawa T.F."/>
            <person name="Liu W."/>
            <person name="Song Y."/>
            <person name="Salvetti E."/>
            <person name="Wrobel A."/>
            <person name="Rasinkangas P."/>
            <person name="Parkhill J."/>
            <person name="Rea M.C."/>
            <person name="O'Sullivan O."/>
            <person name="Ritari J."/>
            <person name="Douillard F.P."/>
            <person name="Paul Ross R."/>
            <person name="Yang R."/>
            <person name="Briner A.E."/>
            <person name="Felis G.E."/>
            <person name="de Vos W.M."/>
            <person name="Barrangou R."/>
            <person name="Klaenhammer T.R."/>
            <person name="Caufield P.W."/>
            <person name="Cui Y."/>
            <person name="Zhang H."/>
            <person name="O'Toole P.W."/>
        </authorList>
    </citation>
    <scope>NUCLEOTIDE SEQUENCE [LARGE SCALE GENOMIC DNA]</scope>
    <source>
        <strain evidence="2 3">DSM 22697</strain>
    </source>
</reference>
<dbReference type="Proteomes" id="UP000050865">
    <property type="component" value="Unassembled WGS sequence"/>
</dbReference>
<dbReference type="InterPro" id="IPR009736">
    <property type="entry name" value="DUF1307"/>
</dbReference>
<dbReference type="EMBL" id="AYZJ01000014">
    <property type="protein sequence ID" value="KRN25315.1"/>
    <property type="molecule type" value="Genomic_DNA"/>
</dbReference>
<dbReference type="PROSITE" id="PS51257">
    <property type="entry name" value="PROKAR_LIPOPROTEIN"/>
    <property type="match status" value="1"/>
</dbReference>
<feature type="signal peptide" evidence="1">
    <location>
        <begin position="1"/>
        <end position="21"/>
    </location>
</feature>
<protein>
    <recommendedName>
        <fullName evidence="4">Lipoprotein</fullName>
    </recommendedName>
</protein>
<dbReference type="SUPFAM" id="SSF160704">
    <property type="entry name" value="YehR-like"/>
    <property type="match status" value="1"/>
</dbReference>
<keyword evidence="1" id="KW-0732">Signal</keyword>
<dbReference type="Gene3D" id="3.30.1830.10">
    <property type="entry name" value="YehR-like"/>
    <property type="match status" value="1"/>
</dbReference>
<evidence type="ECO:0000256" key="1">
    <source>
        <dbReference type="SAM" id="SignalP"/>
    </source>
</evidence>
<accession>A0A0R2FAH0</accession>
<dbReference type="AlphaFoldDB" id="A0A0R2FAH0"/>
<dbReference type="PATRIC" id="fig|1423730.4.peg.707"/>
<evidence type="ECO:0000313" key="2">
    <source>
        <dbReference type="EMBL" id="KRN25315.1"/>
    </source>
</evidence>
<organism evidence="2 3">
    <name type="scientific">Lacticaseibacillus camelliae DSM 22697 = JCM 13995</name>
    <dbReference type="NCBI Taxonomy" id="1423730"/>
    <lineage>
        <taxon>Bacteria</taxon>
        <taxon>Bacillati</taxon>
        <taxon>Bacillota</taxon>
        <taxon>Bacilli</taxon>
        <taxon>Lactobacillales</taxon>
        <taxon>Lactobacillaceae</taxon>
        <taxon>Lacticaseibacillus</taxon>
    </lineage>
</organism>
<name>A0A0R2FAH0_9LACO</name>
<gene>
    <name evidence="2" type="ORF">FC75_GL000677</name>
</gene>
<sequence>MKKILKALVAAVAVFSITILAGCTLFEHKTTLVNNQVAGAKTTMVYYTKRNSDKVQQQSLTSENDLTKLLNSKKKKDLDAAYNSLKKSVSSYKGLKGVTTKVTRKGNTVTENVTIDYTKVDMQKLKDAQGLGKGTKNTVSLKDSVNTLKAAGFKEQ</sequence>
<evidence type="ECO:0000313" key="3">
    <source>
        <dbReference type="Proteomes" id="UP000050865"/>
    </source>
</evidence>
<proteinExistence type="predicted"/>
<evidence type="ECO:0008006" key="4">
    <source>
        <dbReference type="Google" id="ProtNLM"/>
    </source>
</evidence>
<dbReference type="Pfam" id="PF06998">
    <property type="entry name" value="DUF1307"/>
    <property type="match status" value="1"/>
</dbReference>
<dbReference type="STRING" id="1423730.FC75_GL000677"/>
<feature type="chain" id="PRO_5038728826" description="Lipoprotein" evidence="1">
    <location>
        <begin position="22"/>
        <end position="156"/>
    </location>
</feature>
<dbReference type="OrthoDB" id="2223380at2"/>
<keyword evidence="3" id="KW-1185">Reference proteome</keyword>
<dbReference type="InterPro" id="IPR036699">
    <property type="entry name" value="YehR-like_sf"/>
</dbReference>